<dbReference type="Proteomes" id="UP001190700">
    <property type="component" value="Unassembled WGS sequence"/>
</dbReference>
<name>A0AAE0BZV5_9CHLO</name>
<comment type="caution">
    <text evidence="1">The sequence shown here is derived from an EMBL/GenBank/DDBJ whole genome shotgun (WGS) entry which is preliminary data.</text>
</comment>
<evidence type="ECO:0000313" key="2">
    <source>
        <dbReference type="Proteomes" id="UP001190700"/>
    </source>
</evidence>
<evidence type="ECO:0000313" key="1">
    <source>
        <dbReference type="EMBL" id="KAK3244905.1"/>
    </source>
</evidence>
<organism evidence="1 2">
    <name type="scientific">Cymbomonas tetramitiformis</name>
    <dbReference type="NCBI Taxonomy" id="36881"/>
    <lineage>
        <taxon>Eukaryota</taxon>
        <taxon>Viridiplantae</taxon>
        <taxon>Chlorophyta</taxon>
        <taxon>Pyramimonadophyceae</taxon>
        <taxon>Pyramimonadales</taxon>
        <taxon>Pyramimonadaceae</taxon>
        <taxon>Cymbomonas</taxon>
    </lineage>
</organism>
<accession>A0AAE0BZV5</accession>
<keyword evidence="2" id="KW-1185">Reference proteome</keyword>
<proteinExistence type="predicted"/>
<reference evidence="1 2" key="1">
    <citation type="journal article" date="2015" name="Genome Biol. Evol.">
        <title>Comparative Genomics of a Bacterivorous Green Alga Reveals Evolutionary Causalities and Consequences of Phago-Mixotrophic Mode of Nutrition.</title>
        <authorList>
            <person name="Burns J.A."/>
            <person name="Paasch A."/>
            <person name="Narechania A."/>
            <person name="Kim E."/>
        </authorList>
    </citation>
    <scope>NUCLEOTIDE SEQUENCE [LARGE SCALE GENOMIC DNA]</scope>
    <source>
        <strain evidence="1 2">PLY_AMNH</strain>
    </source>
</reference>
<protein>
    <submittedName>
        <fullName evidence="1">Uncharacterized protein</fullName>
    </submittedName>
</protein>
<gene>
    <name evidence="1" type="ORF">CYMTET_45502</name>
</gene>
<dbReference type="AlphaFoldDB" id="A0AAE0BZV5"/>
<dbReference type="EMBL" id="LGRX02031237">
    <property type="protein sequence ID" value="KAK3244905.1"/>
    <property type="molecule type" value="Genomic_DNA"/>
</dbReference>
<sequence>MLSYPSASPACTLADEKTPAMALQSPTTILFHPHIHVDPLLALIYSELSAAGAAPARPTPAAWDPSVSERGLQERSRCGIERVTVSLLDTIEVEVPEQRVAGSPAGAVVAAPGAAGGGGCRLRRLRPGCLALEGGAAFLGCGVWILRPEKGVRTTGGAGAVADALSMLRASPGRPLRAFAGPLFRPGGHAMDCRRQEELVGVDQRVGQEVQLHAGGSSHVLHGALDGAVPEANGKPIVDEAAGGRGLWVPLEEAGPCVSSCREGAVLDCKNAFNMVHRRAIYQAVYDGFQL</sequence>